<name>A0ABT2WJH5_9BACI</name>
<proteinExistence type="predicted"/>
<dbReference type="RefSeq" id="WP_173659031.1">
    <property type="nucleotide sequence ID" value="NZ_JAOUSE010000086.1"/>
</dbReference>
<comment type="caution">
    <text evidence="2">The sequence shown here is derived from an EMBL/GenBank/DDBJ whole genome shotgun (WGS) entry which is preliminary data.</text>
</comment>
<protein>
    <recommendedName>
        <fullName evidence="4">Small acid-soluble spore protein P</fullName>
    </recommendedName>
</protein>
<feature type="compositionally biased region" description="Basic residues" evidence="1">
    <location>
        <begin position="1"/>
        <end position="10"/>
    </location>
</feature>
<dbReference type="Proteomes" id="UP001208656">
    <property type="component" value="Unassembled WGS sequence"/>
</dbReference>
<feature type="region of interest" description="Disordered" evidence="1">
    <location>
        <begin position="1"/>
        <end position="55"/>
    </location>
</feature>
<evidence type="ECO:0000313" key="3">
    <source>
        <dbReference type="Proteomes" id="UP001208656"/>
    </source>
</evidence>
<keyword evidence="3" id="KW-1185">Reference proteome</keyword>
<organism evidence="2 3">
    <name type="scientific">Pallidibacillus thermolactis</name>
    <dbReference type="NCBI Taxonomy" id="251051"/>
    <lineage>
        <taxon>Bacteria</taxon>
        <taxon>Bacillati</taxon>
        <taxon>Bacillota</taxon>
        <taxon>Bacilli</taxon>
        <taxon>Bacillales</taxon>
        <taxon>Bacillaceae</taxon>
        <taxon>Pallidibacillus</taxon>
    </lineage>
</organism>
<gene>
    <name evidence="2" type="ORF">OEV82_15715</name>
</gene>
<accession>A0ABT2WJH5</accession>
<feature type="compositionally biased region" description="Polar residues" evidence="1">
    <location>
        <begin position="35"/>
        <end position="55"/>
    </location>
</feature>
<sequence length="55" mass="6292">MENKHLHNKNKNNQTPGSGNQYHETHTSHAPGYGENSQLARQTEQQYSNDNQETP</sequence>
<reference evidence="2 3" key="1">
    <citation type="submission" date="2022-10" db="EMBL/GenBank/DDBJ databases">
        <title>Description of Fervidibacillus gen. nov. in the family Fervidibacillaceae fam. nov. with two species, Fervidibacillus albus sp. nov., and Fervidibacillus halotolerans sp. nov., isolated from tidal flat sediments.</title>
        <authorList>
            <person name="Kwon K.K."/>
            <person name="Yang S.-H."/>
        </authorList>
    </citation>
    <scope>NUCLEOTIDE SEQUENCE [LARGE SCALE GENOMIC DNA]</scope>
    <source>
        <strain evidence="2 3">DSM 23332</strain>
    </source>
</reference>
<evidence type="ECO:0000313" key="2">
    <source>
        <dbReference type="EMBL" id="MCU9595852.1"/>
    </source>
</evidence>
<evidence type="ECO:0008006" key="4">
    <source>
        <dbReference type="Google" id="ProtNLM"/>
    </source>
</evidence>
<evidence type="ECO:0000256" key="1">
    <source>
        <dbReference type="SAM" id="MobiDB-lite"/>
    </source>
</evidence>
<dbReference type="EMBL" id="JAOUSE010000086">
    <property type="protein sequence ID" value="MCU9595852.1"/>
    <property type="molecule type" value="Genomic_DNA"/>
</dbReference>